<organism evidence="2">
    <name type="scientific">viral metagenome</name>
    <dbReference type="NCBI Taxonomy" id="1070528"/>
    <lineage>
        <taxon>unclassified sequences</taxon>
        <taxon>metagenomes</taxon>
        <taxon>organismal metagenomes</taxon>
    </lineage>
</organism>
<feature type="compositionally biased region" description="Basic and acidic residues" evidence="1">
    <location>
        <begin position="67"/>
        <end position="76"/>
    </location>
</feature>
<feature type="compositionally biased region" description="Basic residues" evidence="1">
    <location>
        <begin position="95"/>
        <end position="121"/>
    </location>
</feature>
<feature type="region of interest" description="Disordered" evidence="1">
    <location>
        <begin position="67"/>
        <end position="121"/>
    </location>
</feature>
<accession>A0A6C0JNA0</accession>
<evidence type="ECO:0000256" key="1">
    <source>
        <dbReference type="SAM" id="MobiDB-lite"/>
    </source>
</evidence>
<reference evidence="2" key="1">
    <citation type="journal article" date="2020" name="Nature">
        <title>Giant virus diversity and host interactions through global metagenomics.</title>
        <authorList>
            <person name="Schulz F."/>
            <person name="Roux S."/>
            <person name="Paez-Espino D."/>
            <person name="Jungbluth S."/>
            <person name="Walsh D.A."/>
            <person name="Denef V.J."/>
            <person name="McMahon K.D."/>
            <person name="Konstantinidis K.T."/>
            <person name="Eloe-Fadrosh E.A."/>
            <person name="Kyrpides N.C."/>
            <person name="Woyke T."/>
        </authorList>
    </citation>
    <scope>NUCLEOTIDE SEQUENCE</scope>
    <source>
        <strain evidence="2">GVMAG-M-3300027747-57</strain>
    </source>
</reference>
<evidence type="ECO:0000313" key="2">
    <source>
        <dbReference type="EMBL" id="QHU06210.1"/>
    </source>
</evidence>
<protein>
    <submittedName>
        <fullName evidence="2">Uncharacterized protein</fullName>
    </submittedName>
</protein>
<proteinExistence type="predicted"/>
<dbReference type="AlphaFoldDB" id="A0A6C0JNA0"/>
<name>A0A6C0JNA0_9ZZZZ</name>
<sequence>MASPRTEGPIPTTVIFKHDSNDAIVSINGKSTPIIIKLTGTPIKEDGELKSNNEINAITIAGEAKVEGAGEAKVEGAGEAGGGGGDGKRDGGSSRKFRKKVGGRRGKGKSKKHSSSRKSKY</sequence>
<dbReference type="EMBL" id="MN740431">
    <property type="protein sequence ID" value="QHU06210.1"/>
    <property type="molecule type" value="Genomic_DNA"/>
</dbReference>